<reference evidence="5 6" key="1">
    <citation type="submission" date="2020-12" db="EMBL/GenBank/DDBJ databases">
        <authorList>
            <person name="Zhou J."/>
        </authorList>
    </citation>
    <scope>NUCLEOTIDE SEQUENCE [LARGE SCALE GENOMIC DNA]</scope>
    <source>
        <strain evidence="5 6">CCUG 61299</strain>
    </source>
</reference>
<evidence type="ECO:0000313" key="5">
    <source>
        <dbReference type="EMBL" id="QQM67701.1"/>
    </source>
</evidence>
<feature type="transmembrane region" description="Helical" evidence="2">
    <location>
        <begin position="136"/>
        <end position="158"/>
    </location>
</feature>
<name>A0A7T7MA30_9ACTO</name>
<dbReference type="KEGG" id="awe:JG540_02130"/>
<feature type="chain" id="PRO_5032375818" evidence="3">
    <location>
        <begin position="27"/>
        <end position="232"/>
    </location>
</feature>
<dbReference type="GO" id="GO:0004190">
    <property type="term" value="F:aspartic-type endopeptidase activity"/>
    <property type="evidence" value="ECO:0007669"/>
    <property type="project" value="InterPro"/>
</dbReference>
<dbReference type="PANTHER" id="PTHR30487">
    <property type="entry name" value="TYPE 4 PREPILIN-LIKE PROTEINS LEADER PEPTIDE-PROCESSING ENZYME"/>
    <property type="match status" value="1"/>
</dbReference>
<evidence type="ECO:0000256" key="2">
    <source>
        <dbReference type="SAM" id="Phobius"/>
    </source>
</evidence>
<evidence type="ECO:0000313" key="6">
    <source>
        <dbReference type="Proteomes" id="UP000595895"/>
    </source>
</evidence>
<keyword evidence="2" id="KW-1133">Transmembrane helix</keyword>
<dbReference type="Gene3D" id="1.20.120.1220">
    <property type="match status" value="1"/>
</dbReference>
<dbReference type="InterPro" id="IPR050882">
    <property type="entry name" value="Prepilin_peptidase/N-MTase"/>
</dbReference>
<gene>
    <name evidence="5" type="ORF">JG540_02130</name>
</gene>
<comment type="similarity">
    <text evidence="1">Belongs to the peptidase A24 family.</text>
</comment>
<accession>A0A7T7MA30</accession>
<feature type="transmembrane region" description="Helical" evidence="2">
    <location>
        <begin position="73"/>
        <end position="91"/>
    </location>
</feature>
<dbReference type="GO" id="GO:0006465">
    <property type="term" value="P:signal peptide processing"/>
    <property type="evidence" value="ECO:0007669"/>
    <property type="project" value="TreeGrafter"/>
</dbReference>
<keyword evidence="2" id="KW-0812">Transmembrane</keyword>
<sequence>MPVLFPLTLTALVLASTLLAALPASAFARSYVEALSPDVPVRGTRFLDRLPQALLALAATAASAWWVWRTEAGWMGLVALPVIALLGVAASTDAVCHRLPNRLLLAAGAWVTTALVALAIARAVAGAPLPEAVWPLGRGLLSAVATFTVLLVMTMLPSGMGMGDAKLVAVLGLWLGALSPWAVVAGLVLGFFIGGVVALALLAFRLVGRKDVLAFGPYLCCGAWLSWAWAVD</sequence>
<dbReference type="Pfam" id="PF01478">
    <property type="entry name" value="Peptidase_A24"/>
    <property type="match status" value="1"/>
</dbReference>
<feature type="signal peptide" evidence="3">
    <location>
        <begin position="1"/>
        <end position="26"/>
    </location>
</feature>
<dbReference type="EMBL" id="CP066802">
    <property type="protein sequence ID" value="QQM67701.1"/>
    <property type="molecule type" value="Genomic_DNA"/>
</dbReference>
<feature type="transmembrane region" description="Helical" evidence="2">
    <location>
        <begin position="103"/>
        <end position="124"/>
    </location>
</feature>
<feature type="transmembrane region" description="Helical" evidence="2">
    <location>
        <begin position="211"/>
        <end position="230"/>
    </location>
</feature>
<evidence type="ECO:0000259" key="4">
    <source>
        <dbReference type="Pfam" id="PF01478"/>
    </source>
</evidence>
<organism evidence="5 6">
    <name type="scientific">Actinomyces weissii</name>
    <dbReference type="NCBI Taxonomy" id="675090"/>
    <lineage>
        <taxon>Bacteria</taxon>
        <taxon>Bacillati</taxon>
        <taxon>Actinomycetota</taxon>
        <taxon>Actinomycetes</taxon>
        <taxon>Actinomycetales</taxon>
        <taxon>Actinomycetaceae</taxon>
        <taxon>Actinomyces</taxon>
    </lineage>
</organism>
<dbReference type="InterPro" id="IPR000045">
    <property type="entry name" value="Prepilin_IV_endopep_pep"/>
</dbReference>
<evidence type="ECO:0000256" key="1">
    <source>
        <dbReference type="ARBA" id="ARBA00005801"/>
    </source>
</evidence>
<dbReference type="PANTHER" id="PTHR30487:SF0">
    <property type="entry name" value="PREPILIN LEADER PEPTIDASE_N-METHYLTRANSFERASE-RELATED"/>
    <property type="match status" value="1"/>
</dbReference>
<dbReference type="Proteomes" id="UP000595895">
    <property type="component" value="Chromosome"/>
</dbReference>
<keyword evidence="6" id="KW-1185">Reference proteome</keyword>
<dbReference type="GO" id="GO:0005886">
    <property type="term" value="C:plasma membrane"/>
    <property type="evidence" value="ECO:0007669"/>
    <property type="project" value="TreeGrafter"/>
</dbReference>
<protein>
    <submittedName>
        <fullName evidence="5">Prepilin peptidase</fullName>
    </submittedName>
</protein>
<feature type="transmembrane region" description="Helical" evidence="2">
    <location>
        <begin position="52"/>
        <end position="68"/>
    </location>
</feature>
<keyword evidence="2" id="KW-0472">Membrane</keyword>
<feature type="domain" description="Prepilin type IV endopeptidase peptidase" evidence="4">
    <location>
        <begin position="83"/>
        <end position="198"/>
    </location>
</feature>
<dbReference type="AlphaFoldDB" id="A0A7T7MA30"/>
<evidence type="ECO:0000256" key="3">
    <source>
        <dbReference type="SAM" id="SignalP"/>
    </source>
</evidence>
<feature type="transmembrane region" description="Helical" evidence="2">
    <location>
        <begin position="178"/>
        <end position="204"/>
    </location>
</feature>
<proteinExistence type="inferred from homology"/>
<keyword evidence="3" id="KW-0732">Signal</keyword>